<dbReference type="AlphaFoldDB" id="A0A923ME61"/>
<reference evidence="2" key="1">
    <citation type="submission" date="2020-08" db="EMBL/GenBank/DDBJ databases">
        <title>Ramlibacter sp. GTP1 16S ribosomal RNA gene genome sequencing and assembly.</title>
        <authorList>
            <person name="Kang M."/>
        </authorList>
    </citation>
    <scope>NUCLEOTIDE SEQUENCE</scope>
    <source>
        <strain evidence="2">GTP1</strain>
    </source>
</reference>
<gene>
    <name evidence="2" type="ORF">H8R02_28660</name>
</gene>
<comment type="caution">
    <text evidence="2">The sequence shown here is derived from an EMBL/GenBank/DDBJ whole genome shotgun (WGS) entry which is preliminary data.</text>
</comment>
<sequence length="57" mass="6362">MGGVGGYSESFVERYLLPIIYPPGLTRDVQLILAAVVITLNAAIYGYLLLRHKRRGR</sequence>
<evidence type="ECO:0000256" key="1">
    <source>
        <dbReference type="SAM" id="Phobius"/>
    </source>
</evidence>
<organism evidence="2 3">
    <name type="scientific">Ramlibacter albus</name>
    <dbReference type="NCBI Taxonomy" id="2079448"/>
    <lineage>
        <taxon>Bacteria</taxon>
        <taxon>Pseudomonadati</taxon>
        <taxon>Pseudomonadota</taxon>
        <taxon>Betaproteobacteria</taxon>
        <taxon>Burkholderiales</taxon>
        <taxon>Comamonadaceae</taxon>
        <taxon>Ramlibacter</taxon>
    </lineage>
</organism>
<dbReference type="Pfam" id="PF10861">
    <property type="entry name" value="DUF2784"/>
    <property type="match status" value="1"/>
</dbReference>
<name>A0A923ME61_9BURK</name>
<dbReference type="EMBL" id="JACORU010000018">
    <property type="protein sequence ID" value="MBC5768466.1"/>
    <property type="molecule type" value="Genomic_DNA"/>
</dbReference>
<accession>A0A923ME61</accession>
<evidence type="ECO:0000313" key="2">
    <source>
        <dbReference type="EMBL" id="MBC5768466.1"/>
    </source>
</evidence>
<protein>
    <submittedName>
        <fullName evidence="2">DUF2784 family protein</fullName>
    </submittedName>
</protein>
<evidence type="ECO:0000313" key="3">
    <source>
        <dbReference type="Proteomes" id="UP000596827"/>
    </source>
</evidence>
<keyword evidence="1" id="KW-0812">Transmembrane</keyword>
<feature type="transmembrane region" description="Helical" evidence="1">
    <location>
        <begin position="31"/>
        <end position="50"/>
    </location>
</feature>
<keyword evidence="1" id="KW-0472">Membrane</keyword>
<keyword evidence="3" id="KW-1185">Reference proteome</keyword>
<keyword evidence="1" id="KW-1133">Transmembrane helix</keyword>
<dbReference type="Proteomes" id="UP000596827">
    <property type="component" value="Unassembled WGS sequence"/>
</dbReference>
<proteinExistence type="predicted"/>
<dbReference type="InterPro" id="IPR021218">
    <property type="entry name" value="DUF2784"/>
</dbReference>